<sequence length="213" mass="24353">MGSDEGTFRFHYNGTFIVEGGSRTKYIGGDVWEMDMDPEWPSFQQFNEIVTDGLGCQNVHKLFYCIPEPFKKELRLIRDDIEMFAFGWIIRKYGSIDIYVEHSVAEPVLAPMQIEYEKENSVEGVENPVDGFENPVDGVENSVDGVENPVEEVEMPGNGDDVQVDHEERVIDDVVNIEDINEEGRKEGEEPTVKNSKDKRLEFLNESGYFVEV</sequence>
<dbReference type="EMBL" id="AWUE01012464">
    <property type="protein sequence ID" value="OMP09101.1"/>
    <property type="molecule type" value="Genomic_DNA"/>
</dbReference>
<dbReference type="Proteomes" id="UP000187203">
    <property type="component" value="Unassembled WGS sequence"/>
</dbReference>
<evidence type="ECO:0000259" key="1">
    <source>
        <dbReference type="Pfam" id="PF26130"/>
    </source>
</evidence>
<feature type="domain" description="PB1-like" evidence="1">
    <location>
        <begin position="4"/>
        <end position="102"/>
    </location>
</feature>
<dbReference type="Pfam" id="PF26130">
    <property type="entry name" value="PB1-like"/>
    <property type="match status" value="1"/>
</dbReference>
<accession>A0A1R3KPT7</accession>
<proteinExistence type="predicted"/>
<dbReference type="InterPro" id="IPR058594">
    <property type="entry name" value="PB1-like_dom_pln"/>
</dbReference>
<comment type="caution">
    <text evidence="2">The sequence shown here is derived from an EMBL/GenBank/DDBJ whole genome shotgun (WGS) entry which is preliminary data.</text>
</comment>
<gene>
    <name evidence="2" type="ORF">COLO4_05818</name>
</gene>
<keyword evidence="3" id="KW-1185">Reference proteome</keyword>
<reference evidence="3" key="1">
    <citation type="submission" date="2013-09" db="EMBL/GenBank/DDBJ databases">
        <title>Corchorus olitorius genome sequencing.</title>
        <authorList>
            <person name="Alam M."/>
            <person name="Haque M.S."/>
            <person name="Islam M.S."/>
            <person name="Emdad E.M."/>
            <person name="Islam M.M."/>
            <person name="Ahmed B."/>
            <person name="Halim A."/>
            <person name="Hossen Q.M.M."/>
            <person name="Hossain M.Z."/>
            <person name="Ahmed R."/>
            <person name="Khan M.M."/>
            <person name="Islam R."/>
            <person name="Rashid M.M."/>
            <person name="Khan S.A."/>
            <person name="Rahman M.S."/>
            <person name="Alam M."/>
            <person name="Yahiya A.S."/>
            <person name="Khan M.S."/>
            <person name="Azam M.S."/>
            <person name="Haque T."/>
            <person name="Lashkar M.Z.H."/>
            <person name="Akhand A.I."/>
            <person name="Morshed G."/>
            <person name="Roy S."/>
            <person name="Uddin K.S."/>
            <person name="Rabeya T."/>
            <person name="Hossain A.S."/>
            <person name="Chowdhury A."/>
            <person name="Snigdha A.R."/>
            <person name="Mortoza M.S."/>
            <person name="Matin S.A."/>
            <person name="Hoque S.M.E."/>
            <person name="Islam M.K."/>
            <person name="Roy D.K."/>
            <person name="Haider R."/>
            <person name="Moosa M.M."/>
            <person name="Elias S.M."/>
            <person name="Hasan A.M."/>
            <person name="Jahan S."/>
            <person name="Shafiuddin M."/>
            <person name="Mahmood N."/>
            <person name="Shommy N.S."/>
        </authorList>
    </citation>
    <scope>NUCLEOTIDE SEQUENCE [LARGE SCALE GENOMIC DNA]</scope>
    <source>
        <strain evidence="3">cv. O-4</strain>
    </source>
</reference>
<name>A0A1R3KPT7_9ROSI</name>
<protein>
    <recommendedName>
        <fullName evidence="1">PB1-like domain-containing protein</fullName>
    </recommendedName>
</protein>
<dbReference type="AlphaFoldDB" id="A0A1R3KPT7"/>
<dbReference type="OrthoDB" id="10580613at2759"/>
<evidence type="ECO:0000313" key="2">
    <source>
        <dbReference type="EMBL" id="OMP09101.1"/>
    </source>
</evidence>
<organism evidence="2 3">
    <name type="scientific">Corchorus olitorius</name>
    <dbReference type="NCBI Taxonomy" id="93759"/>
    <lineage>
        <taxon>Eukaryota</taxon>
        <taxon>Viridiplantae</taxon>
        <taxon>Streptophyta</taxon>
        <taxon>Embryophyta</taxon>
        <taxon>Tracheophyta</taxon>
        <taxon>Spermatophyta</taxon>
        <taxon>Magnoliopsida</taxon>
        <taxon>eudicotyledons</taxon>
        <taxon>Gunneridae</taxon>
        <taxon>Pentapetalae</taxon>
        <taxon>rosids</taxon>
        <taxon>malvids</taxon>
        <taxon>Malvales</taxon>
        <taxon>Malvaceae</taxon>
        <taxon>Grewioideae</taxon>
        <taxon>Apeibeae</taxon>
        <taxon>Corchorus</taxon>
    </lineage>
</organism>
<evidence type="ECO:0000313" key="3">
    <source>
        <dbReference type="Proteomes" id="UP000187203"/>
    </source>
</evidence>